<dbReference type="EMBL" id="JZDQ02000007">
    <property type="protein sequence ID" value="OIJ27639.1"/>
    <property type="molecule type" value="Genomic_DNA"/>
</dbReference>
<dbReference type="STRING" id="1844.UG56_006435"/>
<dbReference type="Gene3D" id="3.40.50.620">
    <property type="entry name" value="HUPs"/>
    <property type="match status" value="2"/>
</dbReference>
<comment type="similarity">
    <text evidence="1">Belongs to the universal stress protein A family.</text>
</comment>
<protein>
    <recommendedName>
        <fullName evidence="2">UspA domain-containing protein</fullName>
    </recommendedName>
</protein>
<reference evidence="3" key="1">
    <citation type="submission" date="2016-10" db="EMBL/GenBank/DDBJ databases">
        <title>Draft Genome Sequence of Nocardioides luteus Strain BAFB, an Alkane-Degrading Bacterium Isolated from JP-7 Polluted Soil.</title>
        <authorList>
            <person name="Brown L."/>
            <person name="Ruiz O.N."/>
            <person name="Gunasekera T."/>
        </authorList>
    </citation>
    <scope>NUCLEOTIDE SEQUENCE [LARGE SCALE GENOMIC DNA]</scope>
    <source>
        <strain evidence="3">BAFB</strain>
    </source>
</reference>
<keyword evidence="4" id="KW-1185">Reference proteome</keyword>
<organism evidence="3 4">
    <name type="scientific">Nocardioides luteus</name>
    <dbReference type="NCBI Taxonomy" id="1844"/>
    <lineage>
        <taxon>Bacteria</taxon>
        <taxon>Bacillati</taxon>
        <taxon>Actinomycetota</taxon>
        <taxon>Actinomycetes</taxon>
        <taxon>Propionibacteriales</taxon>
        <taxon>Nocardioidaceae</taxon>
        <taxon>Nocardioides</taxon>
    </lineage>
</organism>
<proteinExistence type="inferred from homology"/>
<gene>
    <name evidence="3" type="ORF">UG56_006435</name>
</gene>
<accession>A0A1J4N9I0</accession>
<feature type="domain" description="UspA" evidence="2">
    <location>
        <begin position="1"/>
        <end position="126"/>
    </location>
</feature>
<name>A0A1J4N9I0_9ACTN</name>
<dbReference type="CDD" id="cd00293">
    <property type="entry name" value="USP-like"/>
    <property type="match status" value="2"/>
</dbReference>
<dbReference type="SUPFAM" id="SSF52402">
    <property type="entry name" value="Adenine nucleotide alpha hydrolases-like"/>
    <property type="match status" value="2"/>
</dbReference>
<evidence type="ECO:0000256" key="1">
    <source>
        <dbReference type="ARBA" id="ARBA00008791"/>
    </source>
</evidence>
<evidence type="ECO:0000313" key="3">
    <source>
        <dbReference type="EMBL" id="OIJ27639.1"/>
    </source>
</evidence>
<dbReference type="PANTHER" id="PTHR46268">
    <property type="entry name" value="STRESS RESPONSE PROTEIN NHAX"/>
    <property type="match status" value="1"/>
</dbReference>
<dbReference type="InterPro" id="IPR014729">
    <property type="entry name" value="Rossmann-like_a/b/a_fold"/>
</dbReference>
<evidence type="ECO:0000313" key="4">
    <source>
        <dbReference type="Proteomes" id="UP000033772"/>
    </source>
</evidence>
<sequence length="283" mass="30505">MVGVDGSEPNRAAVAYAIAEAAASGRPLVPVGAVQHPVRHHDGAVDGRGWPVLAEVERQAVAADPGIRTVSLIEFDHPVPALLGYADVEDLLVVGKRGLGGTRRFLVGSTAMRVAGRSLGTVVVVPPGWRPAEHLREPVIVGVDPESHCEPLLRAAFERARRDQVELVVLHSVNLRPVLVWDPNLSTPFVRDGLDRSDVDLEAAIKPLRDHYPQVRVTIERDRGRAAGIILARSVGAQLIVLGRRHDARGTWGLGPVAREVIHNAEVPVAVVPCPAEPDDRER</sequence>
<evidence type="ECO:0000259" key="2">
    <source>
        <dbReference type="Pfam" id="PF00582"/>
    </source>
</evidence>
<dbReference type="InterPro" id="IPR006016">
    <property type="entry name" value="UspA"/>
</dbReference>
<dbReference type="AlphaFoldDB" id="A0A1J4N9I0"/>
<comment type="caution">
    <text evidence="3">The sequence shown here is derived from an EMBL/GenBank/DDBJ whole genome shotgun (WGS) entry which is preliminary data.</text>
</comment>
<dbReference type="PANTHER" id="PTHR46268:SF6">
    <property type="entry name" value="UNIVERSAL STRESS PROTEIN UP12"/>
    <property type="match status" value="1"/>
</dbReference>
<dbReference type="Pfam" id="PF00582">
    <property type="entry name" value="Usp"/>
    <property type="match status" value="2"/>
</dbReference>
<dbReference type="Proteomes" id="UP000033772">
    <property type="component" value="Unassembled WGS sequence"/>
</dbReference>
<feature type="domain" description="UspA" evidence="2">
    <location>
        <begin position="138"/>
        <end position="273"/>
    </location>
</feature>